<evidence type="ECO:0000313" key="2">
    <source>
        <dbReference type="Proteomes" id="UP000018050"/>
    </source>
</evidence>
<reference evidence="1" key="2">
    <citation type="submission" date="2013-10" db="EMBL/GenBank/DDBJ databases">
        <authorList>
            <person name="Aslett M."/>
        </authorList>
    </citation>
    <scope>NUCLEOTIDE SEQUENCE [LARGE SCALE GENOMIC DNA]</scope>
    <source>
        <strain evidence="1">Houghton</strain>
    </source>
</reference>
<sequence>METVKNAPEVPAGLWVLICRCLYREEFLQLIRTYIQDIYYVGCYYPDFSDRMASCKRQLIDMGRKEEDFEVSVKCPLSKDSDKRKIIFATDLPEDSFFCRQEAFSPCCGEVALDTESSVEAFLPLAVQYTNDKVHGGLSVSISVKPASSAEEKIGNCFGLKRPIKSVIRAPSLNFTHMILAAPNSSNAAKMAKLWRRIAYATFQRRSTQGWLSFAGSLTKIASAFAANL</sequence>
<proteinExistence type="predicted"/>
<organism evidence="1 2">
    <name type="scientific">Eimeria acervulina</name>
    <name type="common">Coccidian parasite</name>
    <dbReference type="NCBI Taxonomy" id="5801"/>
    <lineage>
        <taxon>Eukaryota</taxon>
        <taxon>Sar</taxon>
        <taxon>Alveolata</taxon>
        <taxon>Apicomplexa</taxon>
        <taxon>Conoidasida</taxon>
        <taxon>Coccidia</taxon>
        <taxon>Eucoccidiorida</taxon>
        <taxon>Eimeriorina</taxon>
        <taxon>Eimeriidae</taxon>
        <taxon>Eimeria</taxon>
    </lineage>
</organism>
<gene>
    <name evidence="1" type="ORF">EAH_00014640</name>
</gene>
<dbReference type="EMBL" id="HG671188">
    <property type="protein sequence ID" value="CDI80351.1"/>
    <property type="molecule type" value="Genomic_DNA"/>
</dbReference>
<dbReference type="GeneID" id="25269534"/>
<dbReference type="VEuPathDB" id="ToxoDB:EAH_00014640"/>
<name>U6GJD7_EIMAC</name>
<dbReference type="OrthoDB" id="40137at2759"/>
<reference evidence="1" key="1">
    <citation type="submission" date="2013-10" db="EMBL/GenBank/DDBJ databases">
        <title>Genomic analysis of the causative agents of coccidiosis in chickens.</title>
        <authorList>
            <person name="Reid A.J."/>
            <person name="Blake D."/>
            <person name="Billington K."/>
            <person name="Browne H."/>
            <person name="Dunn M."/>
            <person name="Hung S."/>
            <person name="Kawahara F."/>
            <person name="Miranda-Saavedra D."/>
            <person name="Mourier T."/>
            <person name="Nagra H."/>
            <person name="Otto T.D."/>
            <person name="Rawlings N."/>
            <person name="Sanchez A."/>
            <person name="Sanders M."/>
            <person name="Subramaniam C."/>
            <person name="Tay Y."/>
            <person name="Dear P."/>
            <person name="Doerig C."/>
            <person name="Gruber A."/>
            <person name="Parkinson J."/>
            <person name="Shirley M."/>
            <person name="Wan K.L."/>
            <person name="Berriman M."/>
            <person name="Tomley F."/>
            <person name="Pain A."/>
        </authorList>
    </citation>
    <scope>NUCLEOTIDE SEQUENCE [LARGE SCALE GENOMIC DNA]</scope>
    <source>
        <strain evidence="1">Houghton</strain>
    </source>
</reference>
<dbReference type="AlphaFoldDB" id="U6GJD7"/>
<dbReference type="Proteomes" id="UP000018050">
    <property type="component" value="Unassembled WGS sequence"/>
</dbReference>
<accession>U6GJD7</accession>
<protein>
    <submittedName>
        <fullName evidence="1">Uncharacterized protein</fullName>
    </submittedName>
</protein>
<evidence type="ECO:0000313" key="1">
    <source>
        <dbReference type="EMBL" id="CDI80351.1"/>
    </source>
</evidence>
<keyword evidence="2" id="KW-1185">Reference proteome</keyword>
<dbReference type="RefSeq" id="XP_013249688.1">
    <property type="nucleotide sequence ID" value="XM_013394234.1"/>
</dbReference>